<keyword evidence="8 10" id="KW-1133">Transmembrane helix</keyword>
<dbReference type="SUPFAM" id="SSF52540">
    <property type="entry name" value="P-loop containing nucleoside triphosphate hydrolases"/>
    <property type="match status" value="2"/>
</dbReference>
<dbReference type="CDD" id="cd03250">
    <property type="entry name" value="ABCC_MRP_domain1"/>
    <property type="match status" value="1"/>
</dbReference>
<feature type="transmembrane region" description="Helical" evidence="10">
    <location>
        <begin position="464"/>
        <end position="486"/>
    </location>
</feature>
<feature type="transmembrane region" description="Helical" evidence="10">
    <location>
        <begin position="66"/>
        <end position="82"/>
    </location>
</feature>
<keyword evidence="7" id="KW-0067">ATP-binding</keyword>
<accession>A0A401PHQ7</accession>
<evidence type="ECO:0000256" key="1">
    <source>
        <dbReference type="ARBA" id="ARBA00004127"/>
    </source>
</evidence>
<comment type="caution">
    <text evidence="13">The sequence shown here is derived from an EMBL/GenBank/DDBJ whole genome shotgun (WGS) entry which is preliminary data.</text>
</comment>
<dbReference type="Pfam" id="PF00664">
    <property type="entry name" value="ABC_membrane"/>
    <property type="match status" value="1"/>
</dbReference>
<dbReference type="EMBL" id="BFAA01002155">
    <property type="protein sequence ID" value="GCB72667.1"/>
    <property type="molecule type" value="Genomic_DNA"/>
</dbReference>
<dbReference type="PROSITE" id="PS00211">
    <property type="entry name" value="ABC_TRANSPORTER_1"/>
    <property type="match status" value="2"/>
</dbReference>
<dbReference type="InterPro" id="IPR017871">
    <property type="entry name" value="ABC_transporter-like_CS"/>
</dbReference>
<reference evidence="13 14" key="1">
    <citation type="journal article" date="2018" name="Nat. Ecol. Evol.">
        <title>Shark genomes provide insights into elasmobranch evolution and the origin of vertebrates.</title>
        <authorList>
            <person name="Hara Y"/>
            <person name="Yamaguchi K"/>
            <person name="Onimaru K"/>
            <person name="Kadota M"/>
            <person name="Koyanagi M"/>
            <person name="Keeley SD"/>
            <person name="Tatsumi K"/>
            <person name="Tanaka K"/>
            <person name="Motone F"/>
            <person name="Kageyama Y"/>
            <person name="Nozu R"/>
            <person name="Adachi N"/>
            <person name="Nishimura O"/>
            <person name="Nakagawa R"/>
            <person name="Tanegashima C"/>
            <person name="Kiyatake I"/>
            <person name="Matsumoto R"/>
            <person name="Murakumo K"/>
            <person name="Nishida K"/>
            <person name="Terakita A"/>
            <person name="Kuratani S"/>
            <person name="Sato K"/>
            <person name="Hyodo S Kuraku.S."/>
        </authorList>
    </citation>
    <scope>NUCLEOTIDE SEQUENCE [LARGE SCALE GENOMIC DNA]</scope>
</reference>
<dbReference type="GO" id="GO:0005524">
    <property type="term" value="F:ATP binding"/>
    <property type="evidence" value="ECO:0007669"/>
    <property type="project" value="UniProtKB-KW"/>
</dbReference>
<comment type="subcellular location">
    <subcellularLocation>
        <location evidence="1">Endomembrane system</location>
        <topology evidence="1">Multi-pass membrane protein</topology>
    </subcellularLocation>
</comment>
<dbReference type="PROSITE" id="PS50929">
    <property type="entry name" value="ABC_TM1F"/>
    <property type="match status" value="1"/>
</dbReference>
<evidence type="ECO:0000256" key="10">
    <source>
        <dbReference type="SAM" id="Phobius"/>
    </source>
</evidence>
<dbReference type="OrthoDB" id="6500128at2759"/>
<dbReference type="SMART" id="SM00382">
    <property type="entry name" value="AAA"/>
    <property type="match status" value="1"/>
</dbReference>
<dbReference type="InterPro" id="IPR050173">
    <property type="entry name" value="ABC_transporter_C-like"/>
</dbReference>
<dbReference type="Proteomes" id="UP000288216">
    <property type="component" value="Unassembled WGS sequence"/>
</dbReference>
<keyword evidence="9 10" id="KW-0472">Membrane</keyword>
<dbReference type="InterPro" id="IPR003439">
    <property type="entry name" value="ABC_transporter-like_ATP-bd"/>
</dbReference>
<dbReference type="STRING" id="75743.A0A401PHQ7"/>
<name>A0A401PHQ7_SCYTO</name>
<dbReference type="InterPro" id="IPR003593">
    <property type="entry name" value="AAA+_ATPase"/>
</dbReference>
<dbReference type="SUPFAM" id="SSF90123">
    <property type="entry name" value="ABC transporter transmembrane region"/>
    <property type="match status" value="1"/>
</dbReference>
<sequence length="867" mass="97902">MSELVSSPEQCQHSSQYYNTFPEMEFPDSHGEDPQNKYHKYSQSLKTMIPFRPKPKNPSPSPVDDAGLFSFIFFSWLTPIMIKGLKKELNQDNVPPLSQSNCSDVNARRFLRLWKNEVERMGSEKASLEKVMNLQKGVVAANGSFAFVSQQAWIFHGTVRENILFGKMYDEERYKKVIEACCLQQDLAIFPFGDLTEIGERGLNLSGGQKQRISIARAVYSDQDIYLLDDPLSAVDAHVGKHIFEQCVKKTLRGKTVILVTHQLQYLEHCDEILLLEEGKVKEKGKHVLLMNKNGHYANLINNYQMNQPNCSGEQNKIPLSSDIGKLDGTSPSSTWLNGSDNAAFDMTDETNDSTEGNTKNAKAMQLDGNHEKAQHEQLTKDEVNKSDSTLGKTFHYYVKAGGGYMLFLFVLFLFILMIGCTAFNGWWLSYWIQQGAGADCLAQRNNTTTVDCSSITDNPQLGFYQLIFGMAIVVIIVLSVFKGYVFTKFTMKASSTLHDNVFYKILNCPMKFFDVTPSGRLINRFSKDMDEIDVRLPFYAENFLQMALIILFTMATVAAVFPYLLIALAIILFLFAVLFRVGVETKARFISVERILEYVLTCVSEAPFHLKNATVSKEWPNRGAIAFKNYQMKYRENTPIVLKGLHLNIEAQEKIGIVGRTGSGKSSLSVALFRLVEPLTGTILIDNIDVCTVALEDLRSKLSVIPQDPVLFVGTVRYNLDPFVNYKEETIWEALERTYMKDMISKLPKKLESEVIENGENFSVGERQLLCMARALLRNSKIIVLDEATASIDSETDSLIQQTIREEFKHCTMLTIAHRINTVLECDRILVMDNGKAVEFDKPAVLLQNQSSIFASMLAVANKMKP</sequence>
<evidence type="ECO:0000313" key="13">
    <source>
        <dbReference type="EMBL" id="GCB72667.1"/>
    </source>
</evidence>
<dbReference type="Gene3D" id="3.40.50.300">
    <property type="entry name" value="P-loop containing nucleotide triphosphate hydrolases"/>
    <property type="match status" value="2"/>
</dbReference>
<evidence type="ECO:0000259" key="12">
    <source>
        <dbReference type="PROSITE" id="PS50929"/>
    </source>
</evidence>
<keyword evidence="5" id="KW-0677">Repeat</keyword>
<dbReference type="FunFam" id="3.40.50.300:FF:000997">
    <property type="entry name" value="Multidrug resistance-associated protein 1"/>
    <property type="match status" value="1"/>
</dbReference>
<keyword evidence="14" id="KW-1185">Reference proteome</keyword>
<evidence type="ECO:0000256" key="9">
    <source>
        <dbReference type="ARBA" id="ARBA00023136"/>
    </source>
</evidence>
<keyword evidence="4 10" id="KW-0812">Transmembrane</keyword>
<evidence type="ECO:0000256" key="6">
    <source>
        <dbReference type="ARBA" id="ARBA00022741"/>
    </source>
</evidence>
<gene>
    <name evidence="13" type="ORF">scyTo_0006412</name>
</gene>
<dbReference type="GO" id="GO:0016887">
    <property type="term" value="F:ATP hydrolysis activity"/>
    <property type="evidence" value="ECO:0007669"/>
    <property type="project" value="InterPro"/>
</dbReference>
<dbReference type="InterPro" id="IPR027417">
    <property type="entry name" value="P-loop_NTPase"/>
</dbReference>
<evidence type="ECO:0000256" key="4">
    <source>
        <dbReference type="ARBA" id="ARBA00022692"/>
    </source>
</evidence>
<feature type="transmembrane region" description="Helical" evidence="10">
    <location>
        <begin position="561"/>
        <end position="580"/>
    </location>
</feature>
<dbReference type="Gene3D" id="1.20.1560.10">
    <property type="entry name" value="ABC transporter type 1, transmembrane domain"/>
    <property type="match status" value="1"/>
</dbReference>
<dbReference type="GO" id="GO:0016020">
    <property type="term" value="C:membrane"/>
    <property type="evidence" value="ECO:0007669"/>
    <property type="project" value="InterPro"/>
</dbReference>
<evidence type="ECO:0000256" key="8">
    <source>
        <dbReference type="ARBA" id="ARBA00022989"/>
    </source>
</evidence>
<dbReference type="OMA" id="PQSACIY"/>
<dbReference type="PANTHER" id="PTHR24223">
    <property type="entry name" value="ATP-BINDING CASSETTE SUB-FAMILY C"/>
    <property type="match status" value="1"/>
</dbReference>
<evidence type="ECO:0000259" key="11">
    <source>
        <dbReference type="PROSITE" id="PS50893"/>
    </source>
</evidence>
<keyword evidence="3" id="KW-0813">Transport</keyword>
<organism evidence="13 14">
    <name type="scientific">Scyliorhinus torazame</name>
    <name type="common">Cloudy catshark</name>
    <name type="synonym">Catulus torazame</name>
    <dbReference type="NCBI Taxonomy" id="75743"/>
    <lineage>
        <taxon>Eukaryota</taxon>
        <taxon>Metazoa</taxon>
        <taxon>Chordata</taxon>
        <taxon>Craniata</taxon>
        <taxon>Vertebrata</taxon>
        <taxon>Chondrichthyes</taxon>
        <taxon>Elasmobranchii</taxon>
        <taxon>Galeomorphii</taxon>
        <taxon>Galeoidea</taxon>
        <taxon>Carcharhiniformes</taxon>
        <taxon>Scyliorhinidae</taxon>
        <taxon>Scyliorhinus</taxon>
    </lineage>
</organism>
<dbReference type="GO" id="GO:0012505">
    <property type="term" value="C:endomembrane system"/>
    <property type="evidence" value="ECO:0007669"/>
    <property type="project" value="UniProtKB-SubCell"/>
</dbReference>
<proteinExistence type="inferred from homology"/>
<evidence type="ECO:0000313" key="14">
    <source>
        <dbReference type="Proteomes" id="UP000288216"/>
    </source>
</evidence>
<feature type="domain" description="ABC transmembrane type-1" evidence="12">
    <location>
        <begin position="409"/>
        <end position="582"/>
    </location>
</feature>
<feature type="domain" description="ABC transporter" evidence="11">
    <location>
        <begin position="63"/>
        <end position="303"/>
    </location>
</feature>
<evidence type="ECO:0000256" key="5">
    <source>
        <dbReference type="ARBA" id="ARBA00022737"/>
    </source>
</evidence>
<dbReference type="CDD" id="cd03244">
    <property type="entry name" value="ABCC_MRP_domain2"/>
    <property type="match status" value="1"/>
</dbReference>
<comment type="similarity">
    <text evidence="2">Belongs to the ABC transporter superfamily. ABCC family. Conjugate transporter (TC 3.A.1.208) subfamily.</text>
</comment>
<feature type="domain" description="ABC transporter" evidence="11">
    <location>
        <begin position="626"/>
        <end position="860"/>
    </location>
</feature>
<dbReference type="InterPro" id="IPR011527">
    <property type="entry name" value="ABC1_TM_dom"/>
</dbReference>
<evidence type="ECO:0000256" key="7">
    <source>
        <dbReference type="ARBA" id="ARBA00022840"/>
    </source>
</evidence>
<feature type="transmembrane region" description="Helical" evidence="10">
    <location>
        <begin position="405"/>
        <end position="428"/>
    </location>
</feature>
<keyword evidence="6" id="KW-0547">Nucleotide-binding</keyword>
<protein>
    <recommendedName>
        <fullName evidence="15">Multidrug resistance-associated protein 9</fullName>
    </recommendedName>
</protein>
<evidence type="ECO:0000256" key="2">
    <source>
        <dbReference type="ARBA" id="ARBA00009726"/>
    </source>
</evidence>
<dbReference type="AlphaFoldDB" id="A0A401PHQ7"/>
<dbReference type="GO" id="GO:0140359">
    <property type="term" value="F:ABC-type transporter activity"/>
    <property type="evidence" value="ECO:0007669"/>
    <property type="project" value="InterPro"/>
</dbReference>
<evidence type="ECO:0000256" key="3">
    <source>
        <dbReference type="ARBA" id="ARBA00022448"/>
    </source>
</evidence>
<dbReference type="Pfam" id="PF00005">
    <property type="entry name" value="ABC_tran"/>
    <property type="match status" value="2"/>
</dbReference>
<dbReference type="PANTHER" id="PTHR24223:SF10">
    <property type="entry name" value="ATP-BINDING CASSETTE SUB-FAMILY C MEMBER 12"/>
    <property type="match status" value="1"/>
</dbReference>
<evidence type="ECO:0008006" key="15">
    <source>
        <dbReference type="Google" id="ProtNLM"/>
    </source>
</evidence>
<dbReference type="InterPro" id="IPR036640">
    <property type="entry name" value="ABC1_TM_sf"/>
</dbReference>
<dbReference type="PROSITE" id="PS50893">
    <property type="entry name" value="ABC_TRANSPORTER_2"/>
    <property type="match status" value="2"/>
</dbReference>
<dbReference type="FunFam" id="3.40.50.300:FF:000074">
    <property type="entry name" value="Multidrug resistance-associated protein 5 isoform 1"/>
    <property type="match status" value="1"/>
</dbReference>